<comment type="similarity">
    <text evidence="2">Belongs to the bacterial solute-binding protein 5 family.</text>
</comment>
<dbReference type="InterPro" id="IPR000914">
    <property type="entry name" value="SBP_5_dom"/>
</dbReference>
<dbReference type="Gene3D" id="3.40.190.10">
    <property type="entry name" value="Periplasmic binding protein-like II"/>
    <property type="match status" value="1"/>
</dbReference>
<comment type="caution">
    <text evidence="6">The sequence shown here is derived from an EMBL/GenBank/DDBJ whole genome shotgun (WGS) entry which is preliminary data.</text>
</comment>
<name>A0ABU1JJ93_9PROT</name>
<keyword evidence="7" id="KW-1185">Reference proteome</keyword>
<dbReference type="CDD" id="cd08497">
    <property type="entry name" value="MbnE-like"/>
    <property type="match status" value="1"/>
</dbReference>
<gene>
    <name evidence="6" type="ORF">E9232_001189</name>
</gene>
<organism evidence="6 7">
    <name type="scientific">Inquilinus ginsengisoli</name>
    <dbReference type="NCBI Taxonomy" id="363840"/>
    <lineage>
        <taxon>Bacteria</taxon>
        <taxon>Pseudomonadati</taxon>
        <taxon>Pseudomonadota</taxon>
        <taxon>Alphaproteobacteria</taxon>
        <taxon>Rhodospirillales</taxon>
        <taxon>Rhodospirillaceae</taxon>
        <taxon>Inquilinus</taxon>
    </lineage>
</organism>
<evidence type="ECO:0000256" key="1">
    <source>
        <dbReference type="ARBA" id="ARBA00004418"/>
    </source>
</evidence>
<evidence type="ECO:0000313" key="7">
    <source>
        <dbReference type="Proteomes" id="UP001262410"/>
    </source>
</evidence>
<dbReference type="PIRSF" id="PIRSF002741">
    <property type="entry name" value="MppA"/>
    <property type="match status" value="1"/>
</dbReference>
<reference evidence="6 7" key="1">
    <citation type="submission" date="2023-07" db="EMBL/GenBank/DDBJ databases">
        <title>Sorghum-associated microbial communities from plants grown in Nebraska, USA.</title>
        <authorList>
            <person name="Schachtman D."/>
        </authorList>
    </citation>
    <scope>NUCLEOTIDE SEQUENCE [LARGE SCALE GENOMIC DNA]</scope>
    <source>
        <strain evidence="6 7">584</strain>
    </source>
</reference>
<proteinExistence type="inferred from homology"/>
<feature type="domain" description="Solute-binding protein family 5" evidence="5">
    <location>
        <begin position="101"/>
        <end position="510"/>
    </location>
</feature>
<evidence type="ECO:0000256" key="3">
    <source>
        <dbReference type="ARBA" id="ARBA00022729"/>
    </source>
</evidence>
<dbReference type="SUPFAM" id="SSF53850">
    <property type="entry name" value="Periplasmic binding protein-like II"/>
    <property type="match status" value="1"/>
</dbReference>
<dbReference type="Pfam" id="PF00496">
    <property type="entry name" value="SBP_bac_5"/>
    <property type="match status" value="1"/>
</dbReference>
<dbReference type="PANTHER" id="PTHR30290">
    <property type="entry name" value="PERIPLASMIC BINDING COMPONENT OF ABC TRANSPORTER"/>
    <property type="match status" value="1"/>
</dbReference>
<evidence type="ECO:0000313" key="6">
    <source>
        <dbReference type="EMBL" id="MDR6288682.1"/>
    </source>
</evidence>
<dbReference type="InterPro" id="IPR030678">
    <property type="entry name" value="Peptide/Ni-bd"/>
</dbReference>
<dbReference type="Proteomes" id="UP001262410">
    <property type="component" value="Unassembled WGS sequence"/>
</dbReference>
<dbReference type="InterPro" id="IPR039424">
    <property type="entry name" value="SBP_5"/>
</dbReference>
<dbReference type="RefSeq" id="WP_309792697.1">
    <property type="nucleotide sequence ID" value="NZ_JAVDPW010000002.1"/>
</dbReference>
<evidence type="ECO:0000256" key="4">
    <source>
        <dbReference type="SAM" id="SignalP"/>
    </source>
</evidence>
<keyword evidence="3 4" id="KW-0732">Signal</keyword>
<evidence type="ECO:0000259" key="5">
    <source>
        <dbReference type="Pfam" id="PF00496"/>
    </source>
</evidence>
<evidence type="ECO:0000256" key="2">
    <source>
        <dbReference type="ARBA" id="ARBA00005695"/>
    </source>
</evidence>
<protein>
    <submittedName>
        <fullName evidence="6">Microcin C transport system substrate-binding protein</fullName>
    </submittedName>
</protein>
<dbReference type="EMBL" id="JAVDPW010000002">
    <property type="protein sequence ID" value="MDR6288682.1"/>
    <property type="molecule type" value="Genomic_DNA"/>
</dbReference>
<dbReference type="PANTHER" id="PTHR30290:SF64">
    <property type="entry name" value="ABC TRANSPORTER PERIPLASMIC BINDING PROTEIN"/>
    <property type="match status" value="1"/>
</dbReference>
<dbReference type="Gene3D" id="3.10.105.10">
    <property type="entry name" value="Dipeptide-binding Protein, Domain 3"/>
    <property type="match status" value="1"/>
</dbReference>
<comment type="subcellular location">
    <subcellularLocation>
        <location evidence="1">Periplasm</location>
    </subcellularLocation>
</comment>
<feature type="signal peptide" evidence="4">
    <location>
        <begin position="1"/>
        <end position="21"/>
    </location>
</feature>
<accession>A0ABU1JJ93</accession>
<sequence length="618" mass="69062">MRLVPALLIALTLAAPVAAGAEDPAASPALALFGQPKYPADFSHFDYADPDAPKGGTLVLSTVGSFDTLNLIPLEGQPPRSLPLLYDSLMVESQDELGVYYGQLAQTVTVADDASWAVFALHPEARWHDGVPVTSGDVVWSWETVRDKGEPFLKSFFRDVTGAEALDDHRVRFTFATHDTRKPIGQIATALPILPKHWWTANGRDITRGTVEPPLGSGPYRIAAVDPGRSLSWERVPDYWGRDLPVNRGLWNFDRIRYDYYRDRDAEFEAFKGGNADFRQEFTSLFWATGYDIPAVRDGRLLRAEIASEDPRGMQGYFLNLRRAPFSDPKVREALAWLYDFEWVNKTLFSGLYDRLTSYFNAEGFRSSGVPEGLEKDLLEPFRGQVPDALFDTPFALPKTDGSGTMRDNIRTALRLFKEAGWEQRDGVMANTATGAPMTFEILSNQPVIERATQPFIDRLRQVGIQATMRTVDSAQYQTRYQAFDFDIIAFAYTFFPPPGTELRNYFGSEAAGIDGSANLMGIRNPVVDALIEKVATARDLSSLQAATRALDRVLLWNSYAIPQWGKTDAWIAYWNRFGLPAKQPSHRFGDANGIGFPSTWWIDPAKDAALSRPNGQR</sequence>
<feature type="chain" id="PRO_5046353097" evidence="4">
    <location>
        <begin position="22"/>
        <end position="618"/>
    </location>
</feature>